<reference evidence="2" key="2">
    <citation type="journal article" date="2018" name="BMC Genomics">
        <title>Genomic insights into host adaptation between the wheat stripe rust pathogen (Puccinia striiformis f. sp. tritici) and the barley stripe rust pathogen (Puccinia striiformis f. sp. hordei).</title>
        <authorList>
            <person name="Xia C."/>
            <person name="Wang M."/>
            <person name="Yin C."/>
            <person name="Cornejo O.E."/>
            <person name="Hulbert S.H."/>
            <person name="Chen X."/>
        </authorList>
    </citation>
    <scope>NUCLEOTIDE SEQUENCE [LARGE SCALE GENOMIC DNA]</scope>
    <source>
        <strain evidence="2">93TX-2</strain>
    </source>
</reference>
<proteinExistence type="predicted"/>
<name>A0A2S4UYY4_9BASI</name>
<dbReference type="Proteomes" id="UP000238274">
    <property type="component" value="Unassembled WGS sequence"/>
</dbReference>
<dbReference type="VEuPathDB" id="FungiDB:PSHT_12099"/>
<reference evidence="1 2" key="1">
    <citation type="submission" date="2017-12" db="EMBL/GenBank/DDBJ databases">
        <title>Gene loss provides genomic basis for host adaptation in cereal stripe rust fungi.</title>
        <authorList>
            <person name="Xia C."/>
        </authorList>
    </citation>
    <scope>NUCLEOTIDE SEQUENCE [LARGE SCALE GENOMIC DNA]</scope>
    <source>
        <strain evidence="1 2">93TX-2</strain>
    </source>
</reference>
<reference evidence="2" key="3">
    <citation type="journal article" date="2018" name="Mol. Plant Microbe Interact.">
        <title>Genome sequence resources for the wheat stripe rust pathogen (Puccinia striiformis f. sp. tritici) and the barley stripe rust pathogen (Puccinia striiformis f. sp. hordei).</title>
        <authorList>
            <person name="Xia C."/>
            <person name="Wang M."/>
            <person name="Yin C."/>
            <person name="Cornejo O.E."/>
            <person name="Hulbert S.H."/>
            <person name="Chen X."/>
        </authorList>
    </citation>
    <scope>NUCLEOTIDE SEQUENCE [LARGE SCALE GENOMIC DNA]</scope>
    <source>
        <strain evidence="2">93TX-2</strain>
    </source>
</reference>
<organism evidence="1 2">
    <name type="scientific">Puccinia striiformis</name>
    <dbReference type="NCBI Taxonomy" id="27350"/>
    <lineage>
        <taxon>Eukaryota</taxon>
        <taxon>Fungi</taxon>
        <taxon>Dikarya</taxon>
        <taxon>Basidiomycota</taxon>
        <taxon>Pucciniomycotina</taxon>
        <taxon>Pucciniomycetes</taxon>
        <taxon>Pucciniales</taxon>
        <taxon>Pucciniaceae</taxon>
        <taxon>Puccinia</taxon>
    </lineage>
</organism>
<protein>
    <submittedName>
        <fullName evidence="1">Uncharacterized protein</fullName>
    </submittedName>
</protein>
<evidence type="ECO:0000313" key="2">
    <source>
        <dbReference type="Proteomes" id="UP000238274"/>
    </source>
</evidence>
<dbReference type="AlphaFoldDB" id="A0A2S4UYY4"/>
<gene>
    <name evidence="1" type="ORF">PSHT_12099</name>
</gene>
<keyword evidence="2" id="KW-1185">Reference proteome</keyword>
<accession>A0A2S4UYY4</accession>
<dbReference type="VEuPathDB" id="FungiDB:PSTT_11862"/>
<evidence type="ECO:0000313" key="1">
    <source>
        <dbReference type="EMBL" id="POW02463.1"/>
    </source>
</evidence>
<sequence length="256" mass="29401">MPRSHLAIRPPSTNPHYHVSIYLKMLFSSATTFITLLVSSPFIVHARHNHHNGALTDDFIMRQTADYTNGSLPIYSADGKVAYRFMKNMHDRSNRQSTAILMTESFDTLFVLNSGNDACAFKTTYTEIPAQESRDIFDRQFEIYPHGAFKDDWRFNYRNATGHTLNYMFVRNYWNKEGKIYKEVNGGHALRVAEIRNTPKGSDCWLIALDQRRHDPWLQTHHGVDTYTVSCRPDAPKAELGTLLALVLGRVRDCSL</sequence>
<comment type="caution">
    <text evidence="1">The sequence shown here is derived from an EMBL/GenBank/DDBJ whole genome shotgun (WGS) entry which is preliminary data.</text>
</comment>
<dbReference type="EMBL" id="PKSM01000214">
    <property type="protein sequence ID" value="POW02463.1"/>
    <property type="molecule type" value="Genomic_DNA"/>
</dbReference>
<dbReference type="OrthoDB" id="2495355at2759"/>